<evidence type="ECO:0000313" key="2">
    <source>
        <dbReference type="EMBL" id="MCE7008381.1"/>
    </source>
</evidence>
<name>A0ABS8ZP12_9PSEU</name>
<proteinExistence type="predicted"/>
<keyword evidence="3" id="KW-1185">Reference proteome</keyword>
<comment type="caution">
    <text evidence="2">The sequence shown here is derived from an EMBL/GenBank/DDBJ whole genome shotgun (WGS) entry which is preliminary data.</text>
</comment>
<accession>A0ABS8ZP12</accession>
<evidence type="ECO:0000256" key="1">
    <source>
        <dbReference type="SAM" id="MobiDB-lite"/>
    </source>
</evidence>
<dbReference type="RefSeq" id="WP_233729891.1">
    <property type="nucleotide sequence ID" value="NZ_JAJVCN010000003.1"/>
</dbReference>
<feature type="region of interest" description="Disordered" evidence="1">
    <location>
        <begin position="29"/>
        <end position="65"/>
    </location>
</feature>
<dbReference type="Proteomes" id="UP001521150">
    <property type="component" value="Unassembled WGS sequence"/>
</dbReference>
<dbReference type="EMBL" id="JAJVCN010000003">
    <property type="protein sequence ID" value="MCE7008381.1"/>
    <property type="molecule type" value="Genomic_DNA"/>
</dbReference>
<gene>
    <name evidence="2" type="ORF">LWC34_37050</name>
</gene>
<sequence>MLGLSRSLPIPLLIIVALGLVAVTLSSPSGLSPNASTGTTAEPVLPEQPPLPRKQRVPVRTASIDSGPGTRVALRQLVVATDADDFGLAAWK</sequence>
<organism evidence="2 3">
    <name type="scientific">Kibdelosporangium philippinense</name>
    <dbReference type="NCBI Taxonomy" id="211113"/>
    <lineage>
        <taxon>Bacteria</taxon>
        <taxon>Bacillati</taxon>
        <taxon>Actinomycetota</taxon>
        <taxon>Actinomycetes</taxon>
        <taxon>Pseudonocardiales</taxon>
        <taxon>Pseudonocardiaceae</taxon>
        <taxon>Kibdelosporangium</taxon>
    </lineage>
</organism>
<protein>
    <submittedName>
        <fullName evidence="2">Uncharacterized protein</fullName>
    </submittedName>
</protein>
<reference evidence="2 3" key="1">
    <citation type="submission" date="2021-12" db="EMBL/GenBank/DDBJ databases">
        <title>Genome sequence of Kibdelosporangium philippinense ATCC 49844.</title>
        <authorList>
            <person name="Fedorov E.A."/>
            <person name="Omeragic M."/>
            <person name="Shalygina K.F."/>
            <person name="Maclea K.S."/>
        </authorList>
    </citation>
    <scope>NUCLEOTIDE SEQUENCE [LARGE SCALE GENOMIC DNA]</scope>
    <source>
        <strain evidence="2 3">ATCC 49844</strain>
    </source>
</reference>
<evidence type="ECO:0000313" key="3">
    <source>
        <dbReference type="Proteomes" id="UP001521150"/>
    </source>
</evidence>
<feature type="compositionally biased region" description="Polar residues" evidence="1">
    <location>
        <begin position="29"/>
        <end position="40"/>
    </location>
</feature>